<dbReference type="Pfam" id="PF07484">
    <property type="entry name" value="Collar"/>
    <property type="match status" value="1"/>
</dbReference>
<feature type="domain" description="Phage tail collar" evidence="2">
    <location>
        <begin position="207"/>
        <end position="255"/>
    </location>
</feature>
<dbReference type="Gene3D" id="3.90.1340.10">
    <property type="entry name" value="Phage tail collar domain"/>
    <property type="match status" value="1"/>
</dbReference>
<protein>
    <submittedName>
        <fullName evidence="3">Phage tail collar domain containing protein</fullName>
    </submittedName>
</protein>
<evidence type="ECO:0000256" key="1">
    <source>
        <dbReference type="SAM" id="MobiDB-lite"/>
    </source>
</evidence>
<dbReference type="SUPFAM" id="SSF88874">
    <property type="entry name" value="Receptor-binding domain of short tail fibre protein gp12"/>
    <property type="match status" value="1"/>
</dbReference>
<feature type="region of interest" description="Disordered" evidence="1">
    <location>
        <begin position="256"/>
        <end position="276"/>
    </location>
</feature>
<evidence type="ECO:0000259" key="2">
    <source>
        <dbReference type="Pfam" id="PF07484"/>
    </source>
</evidence>
<feature type="compositionally biased region" description="Gly residues" evidence="1">
    <location>
        <begin position="258"/>
        <end position="268"/>
    </location>
</feature>
<gene>
    <name evidence="3" type="ORF">UFOVP141_53</name>
</gene>
<accession>A0A6J7VL93</accession>
<dbReference type="InterPro" id="IPR037053">
    <property type="entry name" value="Phage_tail_collar_dom_sf"/>
</dbReference>
<name>A0A6J7VL93_9CAUD</name>
<organism evidence="3">
    <name type="scientific">uncultured Caudovirales phage</name>
    <dbReference type="NCBI Taxonomy" id="2100421"/>
    <lineage>
        <taxon>Viruses</taxon>
        <taxon>Duplodnaviria</taxon>
        <taxon>Heunggongvirae</taxon>
        <taxon>Uroviricota</taxon>
        <taxon>Caudoviricetes</taxon>
        <taxon>Peduoviridae</taxon>
        <taxon>Maltschvirus</taxon>
        <taxon>Maltschvirus maltsch</taxon>
    </lineage>
</organism>
<reference evidence="3" key="1">
    <citation type="submission" date="2020-05" db="EMBL/GenBank/DDBJ databases">
        <authorList>
            <person name="Chiriac C."/>
            <person name="Salcher M."/>
            <person name="Ghai R."/>
            <person name="Kavagutti S V."/>
        </authorList>
    </citation>
    <scope>NUCLEOTIDE SEQUENCE</scope>
</reference>
<dbReference type="InterPro" id="IPR011083">
    <property type="entry name" value="Phage_tail_collar_dom"/>
</dbReference>
<sequence length="363" mass="39093">MDAFMRAIVTDWVENVLWPTVTRGFAQANQTVIELNGKWNVTYDVPIVYVNGRRRLGGFDWEDETSIAMDVGLNEGDAYHIFVSPGSGAGYLTAAAAKLLELIDFNDFKGINCADPTDPQDVATKNYVDSFLETILDMDQVYLRADGGNTPSADIPMAGKKFTGLPTDAIAMTDGDDDTYVVSHKQLRDYIAAILWKPGNYKWTSGALEDGWLECDGSEVSRTNYAALFAVIGTKHGGGDGVTTFNLPDFRGRTPVGAGQGMGDGDSGASGTAPTGTSMTARDVGDWFGEQTHKLTETELAAHTHPPATANSNFRASGAGTTNMNSNYDVNWERWDAATGSTGGDIPHNNLQPSLAVRCMVKY</sequence>
<evidence type="ECO:0000313" key="3">
    <source>
        <dbReference type="EMBL" id="CAB5079733.1"/>
    </source>
</evidence>
<dbReference type="EMBL" id="LR798190">
    <property type="protein sequence ID" value="CAB5079733.1"/>
    <property type="molecule type" value="Genomic_DNA"/>
</dbReference>
<proteinExistence type="predicted"/>